<keyword evidence="6" id="KW-0812">Transmembrane</keyword>
<dbReference type="InterPro" id="IPR003961">
    <property type="entry name" value="FN3_dom"/>
</dbReference>
<dbReference type="SMART" id="SM00060">
    <property type="entry name" value="FN3"/>
    <property type="match status" value="4"/>
</dbReference>
<dbReference type="InterPro" id="IPR013783">
    <property type="entry name" value="Ig-like_fold"/>
</dbReference>
<evidence type="ECO:0000256" key="4">
    <source>
        <dbReference type="ARBA" id="ARBA00022475"/>
    </source>
</evidence>
<keyword evidence="5" id="KW-0808">Transferase</keyword>
<keyword evidence="3" id="KW-0880">Kelch repeat</keyword>
<evidence type="ECO:0000256" key="2">
    <source>
        <dbReference type="ARBA" id="ARBA00011902"/>
    </source>
</evidence>
<dbReference type="InterPro" id="IPR015915">
    <property type="entry name" value="Kelch-typ_b-propeller"/>
</dbReference>
<feature type="chain" id="PRO_5004842233" description="receptor protein-tyrosine kinase" evidence="18">
    <location>
        <begin position="19"/>
        <end position="1452"/>
    </location>
</feature>
<evidence type="ECO:0000256" key="5">
    <source>
        <dbReference type="ARBA" id="ARBA00022679"/>
    </source>
</evidence>
<keyword evidence="15" id="KW-1015">Disulfide bond</keyword>
<dbReference type="GO" id="GO:0005524">
    <property type="term" value="F:ATP binding"/>
    <property type="evidence" value="ECO:0007669"/>
    <property type="project" value="UniProtKB-KW"/>
</dbReference>
<dbReference type="VEuPathDB" id="FungiDB:H257_09521"/>
<evidence type="ECO:0000256" key="11">
    <source>
        <dbReference type="ARBA" id="ARBA00022840"/>
    </source>
</evidence>
<keyword evidence="8" id="KW-0677">Repeat</keyword>
<sequence>MTFMRLGMAMCAVGGVLAAQAPFPPLAPRIELHECSLSSIAATVTWPAVAASDDALDAYEVSYRVAQKSAWTSWSSSLTGRISTVPSLGVQTVVSRGVSGPITGGFFRLTSSYASVADVDTRTGLAVSPLIAFDASAATVQAALQSIHDVLHVQVTRQGPDTTGGYAWHIEFHESHPRPMLGIHTNLLDNGSVTIAQLQPPTSMCTAECVATVSGLAHSTDYVFRVRAHAATGGWGAWSPVTAPWSTCILALPSMPVQVVATSATVTTISITWSPRIHPTVTSLPTLSYSVASRCHDDVFWRTIKTDPSSTFATITTLRPNTMCQVQVFATNAMGNGPPSDVVVVRSLPGTPLPPQNVTLSCVVGMVLQLLYTPTSDDGGARPVTYVAAYKAVDAIDWIRLNEFKWSAPAPYTRYVARVASVNPLGTSDWVVTNIVRSDRPRVTVSAAVTIRPHQFTLLAATLGDAANRNDKYYMGGTSNGGRLGGDGQPGVVYMRLFALDGLLLKQDALYYTGTAQNYTIPDNPKYERAVVDVYAWGGGGGSGSQAAIDLGVGGGGGFARASFSTSRGAVFQVSVGGGGGGGGSGAGGFGGGGRGGRGDFVGGGGGGATMVYKEKPVGTWSLLVVAPGGGGGGASAVCCSAGGAAGGLNGTAGTAPTAAQMGLPLPVASRDEFHSKFEFGDFRDFMGASAYDNNLEVGYAPGADFSALASPGGGGSGVAGGEAGHQSSYASVFNQVSSNGQERVGGVGGDGKKGGGGGGGGYFGGGGGGGGLQGAGGGGGSGYISMSAIEPLSFPLDPPVPEQVTVVPGVSSLTVKWRAPTNTPISFRPQNEGYLIELAVGDSNEDFSPVDGTTDKHFVVMGLEPATTYAIRVKLIMAGNVGGYSPRVISQTLARPINSWRLIRPMLLMQSNVGSGFRHNDDVFSSPSPRRGHSMVVLGEYSYLFGGFGPGYPCQRGTSDVCVTSALETNELWRYHSATQSWLHVQDVVGSVRPPRREKHTASALGKSKMLVFGGRQLAGPSFNDVWQLDVGTPTTLVSDQSTANVLLRDGADTWTTAVASTDPTATCIQSMQVVLNITHSCLNTLEVFLYGPGPSTLPALQQDGKTGSDVARDVMWTMDGGRQFDGSERISSRYPSTRGHRVQLYGAANASMECVSGPQSLVIDATSSLEPLDAFYHLPAAGMWTLQVHDRAKDLLGGTLTSWQITWTMEPCTPVYEWTDVSRTIRGTPPSPRYQHTSIVVGTTSLFVFGGKDTAACQHDLYRLDYYSPTSPNNAWQTLQPLGESIFHRRYGQLFFITPFQALVPTAGLQTTDDQSSHDQTGLDLLQYSLTEPTSAMTSINVANNDTAVPSHRYFTAGAWWPASTNSKVVLFGGQDDTGYLDDLWELTLEESTATTTAPDQVCPWMLRTRAAEWSVSCGATSLPSQPCAASAILLAAWCKDSFQTVHNLH</sequence>
<evidence type="ECO:0000256" key="10">
    <source>
        <dbReference type="ARBA" id="ARBA00022777"/>
    </source>
</evidence>
<dbReference type="Pfam" id="PF12810">
    <property type="entry name" value="ALK_LTK_GRD"/>
    <property type="match status" value="1"/>
</dbReference>
<comment type="subcellular location">
    <subcellularLocation>
        <location evidence="1">Cell membrane</location>
        <topology evidence="1">Single-pass type I membrane protein</topology>
    </subcellularLocation>
</comment>
<dbReference type="Pfam" id="PF00041">
    <property type="entry name" value="fn3"/>
    <property type="match status" value="2"/>
</dbReference>
<evidence type="ECO:0000259" key="19">
    <source>
        <dbReference type="PROSITE" id="PS50853"/>
    </source>
</evidence>
<dbReference type="Gene3D" id="2.120.10.80">
    <property type="entry name" value="Kelch-type beta propeller"/>
    <property type="match status" value="2"/>
</dbReference>
<keyword evidence="7 18" id="KW-0732">Signal</keyword>
<dbReference type="EC" id="2.7.10.1" evidence="2"/>
<dbReference type="PANTHER" id="PTHR46093">
    <property type="entry name" value="ACYL-COA-BINDING DOMAIN-CONTAINING PROTEIN 5"/>
    <property type="match status" value="1"/>
</dbReference>
<dbReference type="CDD" id="cd00063">
    <property type="entry name" value="FN3"/>
    <property type="match status" value="3"/>
</dbReference>
<name>W4GA15_APHAT</name>
<gene>
    <name evidence="20" type="ORF">H257_09521</name>
</gene>
<dbReference type="InterPro" id="IPR036116">
    <property type="entry name" value="FN3_sf"/>
</dbReference>
<keyword evidence="13" id="KW-0472">Membrane</keyword>
<keyword evidence="4" id="KW-1003">Cell membrane</keyword>
<feature type="domain" description="Fibronectin type-III" evidence="19">
    <location>
        <begin position="799"/>
        <end position="896"/>
    </location>
</feature>
<feature type="domain" description="Fibronectin type-III" evidence="19">
    <location>
        <begin position="354"/>
        <end position="441"/>
    </location>
</feature>
<dbReference type="EMBL" id="KI913136">
    <property type="protein sequence ID" value="ETV76515.1"/>
    <property type="molecule type" value="Genomic_DNA"/>
</dbReference>
<dbReference type="PROSITE" id="PS50853">
    <property type="entry name" value="FN3"/>
    <property type="match status" value="3"/>
</dbReference>
<dbReference type="PANTHER" id="PTHR46093:SF18">
    <property type="entry name" value="FIBRONECTIN TYPE-III DOMAIN-CONTAINING PROTEIN"/>
    <property type="match status" value="1"/>
</dbReference>
<evidence type="ECO:0000256" key="14">
    <source>
        <dbReference type="ARBA" id="ARBA00023137"/>
    </source>
</evidence>
<evidence type="ECO:0000256" key="13">
    <source>
        <dbReference type="ARBA" id="ARBA00023136"/>
    </source>
</evidence>
<accession>W4GA15</accession>
<keyword evidence="17" id="KW-0325">Glycoprotein</keyword>
<keyword evidence="12" id="KW-1133">Transmembrane helix</keyword>
<dbReference type="SUPFAM" id="SSF117281">
    <property type="entry name" value="Kelch motif"/>
    <property type="match status" value="1"/>
</dbReference>
<evidence type="ECO:0000256" key="8">
    <source>
        <dbReference type="ARBA" id="ARBA00022737"/>
    </source>
</evidence>
<evidence type="ECO:0000256" key="6">
    <source>
        <dbReference type="ARBA" id="ARBA00022692"/>
    </source>
</evidence>
<dbReference type="RefSeq" id="XP_009834060.1">
    <property type="nucleotide sequence ID" value="XM_009835758.1"/>
</dbReference>
<evidence type="ECO:0000256" key="16">
    <source>
        <dbReference type="ARBA" id="ARBA00023170"/>
    </source>
</evidence>
<keyword evidence="10" id="KW-0418">Kinase</keyword>
<dbReference type="SUPFAM" id="SSF49265">
    <property type="entry name" value="Fibronectin type III"/>
    <property type="match status" value="2"/>
</dbReference>
<reference evidence="20" key="1">
    <citation type="submission" date="2013-12" db="EMBL/GenBank/DDBJ databases">
        <title>The Genome Sequence of Aphanomyces astaci APO3.</title>
        <authorList>
            <consortium name="The Broad Institute Genomics Platform"/>
            <person name="Russ C."/>
            <person name="Tyler B."/>
            <person name="van West P."/>
            <person name="Dieguez-Uribeondo J."/>
            <person name="Young S.K."/>
            <person name="Zeng Q."/>
            <person name="Gargeya S."/>
            <person name="Fitzgerald M."/>
            <person name="Abouelleil A."/>
            <person name="Alvarado L."/>
            <person name="Chapman S.B."/>
            <person name="Gainer-Dewar J."/>
            <person name="Goldberg J."/>
            <person name="Griggs A."/>
            <person name="Gujja S."/>
            <person name="Hansen M."/>
            <person name="Howarth C."/>
            <person name="Imamovic A."/>
            <person name="Ireland A."/>
            <person name="Larimer J."/>
            <person name="McCowan C."/>
            <person name="Murphy C."/>
            <person name="Pearson M."/>
            <person name="Poon T.W."/>
            <person name="Priest M."/>
            <person name="Roberts A."/>
            <person name="Saif S."/>
            <person name="Shea T."/>
            <person name="Sykes S."/>
            <person name="Wortman J."/>
            <person name="Nusbaum C."/>
            <person name="Birren B."/>
        </authorList>
    </citation>
    <scope>NUCLEOTIDE SEQUENCE [LARGE SCALE GENOMIC DNA]</scope>
    <source>
        <strain evidence="20">APO3</strain>
    </source>
</reference>
<proteinExistence type="predicted"/>
<dbReference type="Gene3D" id="2.60.40.10">
    <property type="entry name" value="Immunoglobulins"/>
    <property type="match status" value="4"/>
</dbReference>
<dbReference type="OrthoDB" id="73403at2759"/>
<evidence type="ECO:0000256" key="18">
    <source>
        <dbReference type="SAM" id="SignalP"/>
    </source>
</evidence>
<evidence type="ECO:0000256" key="15">
    <source>
        <dbReference type="ARBA" id="ARBA00023157"/>
    </source>
</evidence>
<dbReference type="GeneID" id="20811517"/>
<dbReference type="GO" id="GO:0005886">
    <property type="term" value="C:plasma membrane"/>
    <property type="evidence" value="ECO:0007669"/>
    <property type="project" value="UniProtKB-SubCell"/>
</dbReference>
<evidence type="ECO:0000256" key="17">
    <source>
        <dbReference type="ARBA" id="ARBA00023180"/>
    </source>
</evidence>
<evidence type="ECO:0000256" key="12">
    <source>
        <dbReference type="ARBA" id="ARBA00022989"/>
    </source>
</evidence>
<feature type="domain" description="Fibronectin type-III" evidence="19">
    <location>
        <begin position="253"/>
        <end position="350"/>
    </location>
</feature>
<evidence type="ECO:0000256" key="3">
    <source>
        <dbReference type="ARBA" id="ARBA00022441"/>
    </source>
</evidence>
<evidence type="ECO:0000256" key="7">
    <source>
        <dbReference type="ARBA" id="ARBA00022729"/>
    </source>
</evidence>
<dbReference type="GO" id="GO:0004714">
    <property type="term" value="F:transmembrane receptor protein tyrosine kinase activity"/>
    <property type="evidence" value="ECO:0007669"/>
    <property type="project" value="UniProtKB-EC"/>
</dbReference>
<keyword evidence="11" id="KW-0067">ATP-binding</keyword>
<organism evidence="20">
    <name type="scientific">Aphanomyces astaci</name>
    <name type="common">Crayfish plague agent</name>
    <dbReference type="NCBI Taxonomy" id="112090"/>
    <lineage>
        <taxon>Eukaryota</taxon>
        <taxon>Sar</taxon>
        <taxon>Stramenopiles</taxon>
        <taxon>Oomycota</taxon>
        <taxon>Saprolegniomycetes</taxon>
        <taxon>Saprolegniales</taxon>
        <taxon>Verrucalvaceae</taxon>
        <taxon>Aphanomyces</taxon>
    </lineage>
</organism>
<feature type="signal peptide" evidence="18">
    <location>
        <begin position="1"/>
        <end position="18"/>
    </location>
</feature>
<dbReference type="Pfam" id="PF24681">
    <property type="entry name" value="Kelch_KLHDC2_KLHL20_DRC7"/>
    <property type="match status" value="1"/>
</dbReference>
<dbReference type="InterPro" id="IPR055163">
    <property type="entry name" value="ALK/LTK-like_GRD"/>
</dbReference>
<keyword evidence="14" id="KW-0829">Tyrosine-protein kinase</keyword>
<protein>
    <recommendedName>
        <fullName evidence="2">receptor protein-tyrosine kinase</fullName>
        <ecNumber evidence="2">2.7.10.1</ecNumber>
    </recommendedName>
</protein>
<keyword evidence="16" id="KW-0675">Receptor</keyword>
<evidence type="ECO:0000256" key="9">
    <source>
        <dbReference type="ARBA" id="ARBA00022741"/>
    </source>
</evidence>
<evidence type="ECO:0000313" key="20">
    <source>
        <dbReference type="EMBL" id="ETV76515.1"/>
    </source>
</evidence>
<evidence type="ECO:0000256" key="1">
    <source>
        <dbReference type="ARBA" id="ARBA00004251"/>
    </source>
</evidence>
<keyword evidence="9" id="KW-0547">Nucleotide-binding</keyword>